<proteinExistence type="predicted"/>
<dbReference type="Proteomes" id="UP000075901">
    <property type="component" value="Unassembled WGS sequence"/>
</dbReference>
<accession>A0A182TAJ4</accession>
<evidence type="ECO:0000256" key="1">
    <source>
        <dbReference type="SAM" id="MobiDB-lite"/>
    </source>
</evidence>
<evidence type="ECO:0000313" key="3">
    <source>
        <dbReference type="Proteomes" id="UP000075901"/>
    </source>
</evidence>
<sequence>MDTNVQLATVGHQYPKRRKTDQEPVTVDGGMIFPAPSNRTFTGNNNSVAGVSYQQQHQVEVHSSAVDEMECQDQPAQQHPAVTPQPNANGFHAVDVHHPAGQQPPSKSKYFDTSRCMMSHMI</sequence>
<reference evidence="2" key="2">
    <citation type="submission" date="2020-05" db="UniProtKB">
        <authorList>
            <consortium name="EnsemblMetazoa"/>
        </authorList>
    </citation>
    <scope>IDENTIFICATION</scope>
    <source>
        <strain evidence="2">maculatus3</strain>
    </source>
</reference>
<dbReference type="EnsemblMetazoa" id="AMAM022943-RA">
    <property type="protein sequence ID" value="AMAM022943-PA"/>
    <property type="gene ID" value="AMAM022943"/>
</dbReference>
<evidence type="ECO:0000313" key="2">
    <source>
        <dbReference type="EnsemblMetazoa" id="AMAM022943-PA"/>
    </source>
</evidence>
<keyword evidence="3" id="KW-1185">Reference proteome</keyword>
<protein>
    <submittedName>
        <fullName evidence="2">Uncharacterized protein</fullName>
    </submittedName>
</protein>
<feature type="region of interest" description="Disordered" evidence="1">
    <location>
        <begin position="63"/>
        <end position="112"/>
    </location>
</feature>
<dbReference type="AlphaFoldDB" id="A0A182TAJ4"/>
<dbReference type="VEuPathDB" id="VectorBase:AMAM022943"/>
<organism evidence="2 3">
    <name type="scientific">Anopheles maculatus</name>
    <dbReference type="NCBI Taxonomy" id="74869"/>
    <lineage>
        <taxon>Eukaryota</taxon>
        <taxon>Metazoa</taxon>
        <taxon>Ecdysozoa</taxon>
        <taxon>Arthropoda</taxon>
        <taxon>Hexapoda</taxon>
        <taxon>Insecta</taxon>
        <taxon>Pterygota</taxon>
        <taxon>Neoptera</taxon>
        <taxon>Endopterygota</taxon>
        <taxon>Diptera</taxon>
        <taxon>Nematocera</taxon>
        <taxon>Culicoidea</taxon>
        <taxon>Culicidae</taxon>
        <taxon>Anophelinae</taxon>
        <taxon>Anopheles</taxon>
        <taxon>Anopheles maculatus group</taxon>
    </lineage>
</organism>
<reference evidence="3" key="1">
    <citation type="submission" date="2013-09" db="EMBL/GenBank/DDBJ databases">
        <title>The Genome Sequence of Anopheles maculatus species B.</title>
        <authorList>
            <consortium name="The Broad Institute Genomics Platform"/>
            <person name="Neafsey D.E."/>
            <person name="Besansky N."/>
            <person name="Howell P."/>
            <person name="Walton C."/>
            <person name="Young S.K."/>
            <person name="Zeng Q."/>
            <person name="Gargeya S."/>
            <person name="Fitzgerald M."/>
            <person name="Haas B."/>
            <person name="Abouelleil A."/>
            <person name="Allen A.W."/>
            <person name="Alvarado L."/>
            <person name="Arachchi H.M."/>
            <person name="Berlin A.M."/>
            <person name="Chapman S.B."/>
            <person name="Gainer-Dewar J."/>
            <person name="Goldberg J."/>
            <person name="Griggs A."/>
            <person name="Gujja S."/>
            <person name="Hansen M."/>
            <person name="Howarth C."/>
            <person name="Imamovic A."/>
            <person name="Ireland A."/>
            <person name="Larimer J."/>
            <person name="McCowan C."/>
            <person name="Murphy C."/>
            <person name="Pearson M."/>
            <person name="Poon T.W."/>
            <person name="Priest M."/>
            <person name="Roberts A."/>
            <person name="Saif S."/>
            <person name="Shea T."/>
            <person name="Sisk P."/>
            <person name="Sykes S."/>
            <person name="Wortman J."/>
            <person name="Nusbaum C."/>
            <person name="Birren B."/>
        </authorList>
    </citation>
    <scope>NUCLEOTIDE SEQUENCE [LARGE SCALE GENOMIC DNA]</scope>
    <source>
        <strain evidence="3">maculatus3</strain>
    </source>
</reference>
<name>A0A182TAJ4_9DIPT</name>